<dbReference type="RefSeq" id="XP_020072549.1">
    <property type="nucleotide sequence ID" value="XM_020216217.1"/>
</dbReference>
<organism evidence="2 3">
    <name type="scientific">Cyberlindnera jadinii (strain ATCC 18201 / CBS 1600 / BCRC 20928 / JCM 3617 / NBRC 0987 / NRRL Y-1542)</name>
    <name type="common">Torula yeast</name>
    <name type="synonym">Candida utilis</name>
    <dbReference type="NCBI Taxonomy" id="983966"/>
    <lineage>
        <taxon>Eukaryota</taxon>
        <taxon>Fungi</taxon>
        <taxon>Dikarya</taxon>
        <taxon>Ascomycota</taxon>
        <taxon>Saccharomycotina</taxon>
        <taxon>Saccharomycetes</taxon>
        <taxon>Phaffomycetales</taxon>
        <taxon>Phaffomycetaceae</taxon>
        <taxon>Cyberlindnera</taxon>
    </lineage>
</organism>
<feature type="region of interest" description="Disordered" evidence="1">
    <location>
        <begin position="300"/>
        <end position="319"/>
    </location>
</feature>
<dbReference type="GO" id="GO:0007131">
    <property type="term" value="P:reciprocal meiotic recombination"/>
    <property type="evidence" value="ECO:0007669"/>
    <property type="project" value="InterPro"/>
</dbReference>
<dbReference type="GeneID" id="30990613"/>
<keyword evidence="3" id="KW-1185">Reference proteome</keyword>
<feature type="region of interest" description="Disordered" evidence="1">
    <location>
        <begin position="1"/>
        <end position="52"/>
    </location>
</feature>
<evidence type="ECO:0000313" key="2">
    <source>
        <dbReference type="EMBL" id="ODV75510.1"/>
    </source>
</evidence>
<evidence type="ECO:0000256" key="1">
    <source>
        <dbReference type="SAM" id="MobiDB-lite"/>
    </source>
</evidence>
<dbReference type="Pfam" id="PF09074">
    <property type="entry name" value="Mer2"/>
    <property type="match status" value="1"/>
</dbReference>
<dbReference type="AlphaFoldDB" id="A0A1E4S7P9"/>
<proteinExistence type="predicted"/>
<name>A0A1E4S7P9_CYBJN</name>
<protein>
    <submittedName>
        <fullName evidence="2">Uncharacterized protein</fullName>
    </submittedName>
</protein>
<dbReference type="GO" id="GO:0000794">
    <property type="term" value="C:condensed nuclear chromosome"/>
    <property type="evidence" value="ECO:0007669"/>
    <property type="project" value="InterPro"/>
</dbReference>
<gene>
    <name evidence="2" type="ORF">CYBJADRAFT_171423</name>
</gene>
<evidence type="ECO:0000313" key="3">
    <source>
        <dbReference type="Proteomes" id="UP000094389"/>
    </source>
</evidence>
<dbReference type="Proteomes" id="UP000094389">
    <property type="component" value="Unassembled WGS sequence"/>
</dbReference>
<dbReference type="OrthoDB" id="3997928at2759"/>
<feature type="compositionally biased region" description="Acidic residues" evidence="1">
    <location>
        <begin position="34"/>
        <end position="49"/>
    </location>
</feature>
<sequence length="319" mass="34996">MTAARTRLGGRRVPLSRSLGSSVGVKRSAADGGYEAEEEDTDYGEDSDNADGAYGDVNLAGADSSKELIMWASRLELESIDLRDKSSGLIGELARNSGIMRNASIDLKSAVDSWNKVNAALRGQPGMKNTLDQIRQSVDSLPGGCKGVISLNAIKLFHKKVSSFTNGFDRQLRSSIKQAVDDSLSVQVKGRKKTTIFNTLMDKLDACSNQMREINDTQVAVLKAINTLSKSHRDMDSKLDSLSRITHAQGQPIPTPNSTLIVPSSRYSTSLPSSQMLIQSRKRTGGYEQRRLQINNAMIKSRKRDNQSNTGEKTWHNVY</sequence>
<dbReference type="InterPro" id="IPR015159">
    <property type="entry name" value="Rec107"/>
</dbReference>
<accession>A0A1E4S7P9</accession>
<reference evidence="2 3" key="1">
    <citation type="journal article" date="2016" name="Proc. Natl. Acad. Sci. U.S.A.">
        <title>Comparative genomics of biotechnologically important yeasts.</title>
        <authorList>
            <person name="Riley R."/>
            <person name="Haridas S."/>
            <person name="Wolfe K.H."/>
            <person name="Lopes M.R."/>
            <person name="Hittinger C.T."/>
            <person name="Goeker M."/>
            <person name="Salamov A.A."/>
            <person name="Wisecaver J.H."/>
            <person name="Long T.M."/>
            <person name="Calvey C.H."/>
            <person name="Aerts A.L."/>
            <person name="Barry K.W."/>
            <person name="Choi C."/>
            <person name="Clum A."/>
            <person name="Coughlan A.Y."/>
            <person name="Deshpande S."/>
            <person name="Douglass A.P."/>
            <person name="Hanson S.J."/>
            <person name="Klenk H.-P."/>
            <person name="LaButti K.M."/>
            <person name="Lapidus A."/>
            <person name="Lindquist E.A."/>
            <person name="Lipzen A.M."/>
            <person name="Meier-Kolthoff J.P."/>
            <person name="Ohm R.A."/>
            <person name="Otillar R.P."/>
            <person name="Pangilinan J.L."/>
            <person name="Peng Y."/>
            <person name="Rokas A."/>
            <person name="Rosa C.A."/>
            <person name="Scheuner C."/>
            <person name="Sibirny A.A."/>
            <person name="Slot J.C."/>
            <person name="Stielow J.B."/>
            <person name="Sun H."/>
            <person name="Kurtzman C.P."/>
            <person name="Blackwell M."/>
            <person name="Grigoriev I.V."/>
            <person name="Jeffries T.W."/>
        </authorList>
    </citation>
    <scope>NUCLEOTIDE SEQUENCE [LARGE SCALE GENOMIC DNA]</scope>
    <source>
        <strain evidence="3">ATCC 18201 / CBS 1600 / BCRC 20928 / JCM 3617 / NBRC 0987 / NRRL Y-1542</strain>
    </source>
</reference>
<dbReference type="EMBL" id="KV453926">
    <property type="protein sequence ID" value="ODV75510.1"/>
    <property type="molecule type" value="Genomic_DNA"/>
</dbReference>